<dbReference type="GO" id="GO:0005737">
    <property type="term" value="C:cytoplasm"/>
    <property type="evidence" value="ECO:0007669"/>
    <property type="project" value="TreeGrafter"/>
</dbReference>
<dbReference type="STRING" id="926567.TheveDRAFT_0903"/>
<feature type="binding site" evidence="2">
    <location>
        <begin position="7"/>
        <end position="14"/>
    </location>
    <ligand>
        <name>substrate</name>
    </ligand>
</feature>
<protein>
    <submittedName>
        <fullName evidence="3">Fructose-2,6-bisphosphatase</fullName>
    </submittedName>
</protein>
<dbReference type="PANTHER" id="PTHR48100">
    <property type="entry name" value="BROAD-SPECIFICITY PHOSPHATASE YOR283W-RELATED"/>
    <property type="match status" value="1"/>
</dbReference>
<dbReference type="InterPro" id="IPR029033">
    <property type="entry name" value="His_PPase_superfam"/>
</dbReference>
<reference evidence="3 4" key="1">
    <citation type="submission" date="2011-10" db="EMBL/GenBank/DDBJ databases">
        <title>The Noncontiguous Finished genome of Thermanaerovibrio velox DSM 12556.</title>
        <authorList>
            <consortium name="US DOE Joint Genome Institute (JGI-PGF)"/>
            <person name="Lucas S."/>
            <person name="Copeland A."/>
            <person name="Lapidus A."/>
            <person name="Glavina del Rio T."/>
            <person name="Dalin E."/>
            <person name="Tice H."/>
            <person name="Bruce D."/>
            <person name="Goodwin L."/>
            <person name="Pitluck S."/>
            <person name="Peters L."/>
            <person name="Mikhailova N."/>
            <person name="Teshima H."/>
            <person name="Kyrpides N."/>
            <person name="Mavromatis K."/>
            <person name="Ivanova N."/>
            <person name="Markowitz V."/>
            <person name="Cheng J.-F."/>
            <person name="Hugenholtz P."/>
            <person name="Woyke T."/>
            <person name="Wu D."/>
            <person name="Spring S."/>
            <person name="Brambilla E.-M."/>
            <person name="Klenk H.-P."/>
            <person name="Eisen J.A."/>
        </authorList>
    </citation>
    <scope>NUCLEOTIDE SEQUENCE [LARGE SCALE GENOMIC DNA]</scope>
    <source>
        <strain evidence="3 4">DSM 12556</strain>
    </source>
</reference>
<sequence length="215" mass="24151">MNLVLIRHGQTDWNREGRFQGRIDVPLNEVGSQEALALASRLRDVNVDLIVSSPLSRALKTAEALAQLNMGMPDLEIWEDLAEINHGDWEGLLFEEVLAKWPDLLRLWRIRPSEVTMPNGENLDQVAQRANRAIGVTKDRLSTKDGTVCLVTHDAVIKVILCNVLQAPLDSFWRFIIPNASLTVIRFIEGIPKLALLGDSNHLNRGFVFSEQRGL</sequence>
<dbReference type="CDD" id="cd07067">
    <property type="entry name" value="HP_PGM_like"/>
    <property type="match status" value="1"/>
</dbReference>
<evidence type="ECO:0000313" key="3">
    <source>
        <dbReference type="EMBL" id="EHM10039.1"/>
    </source>
</evidence>
<evidence type="ECO:0000256" key="1">
    <source>
        <dbReference type="PIRSR" id="PIRSR613078-1"/>
    </source>
</evidence>
<dbReference type="InterPro" id="IPR001345">
    <property type="entry name" value="PG/BPGM_mutase_AS"/>
</dbReference>
<evidence type="ECO:0000313" key="4">
    <source>
        <dbReference type="Proteomes" id="UP000005730"/>
    </source>
</evidence>
<dbReference type="SUPFAM" id="SSF53254">
    <property type="entry name" value="Phosphoglycerate mutase-like"/>
    <property type="match status" value="1"/>
</dbReference>
<dbReference type="PANTHER" id="PTHR48100:SF62">
    <property type="entry name" value="GLUCOSYL-3-PHOSPHOGLYCERATE PHOSPHATASE"/>
    <property type="match status" value="1"/>
</dbReference>
<dbReference type="EMBL" id="CM001377">
    <property type="protein sequence ID" value="EHM10039.1"/>
    <property type="molecule type" value="Genomic_DNA"/>
</dbReference>
<dbReference type="SMART" id="SM00855">
    <property type="entry name" value="PGAM"/>
    <property type="match status" value="1"/>
</dbReference>
<dbReference type="Pfam" id="PF00300">
    <property type="entry name" value="His_Phos_1"/>
    <property type="match status" value="1"/>
</dbReference>
<dbReference type="InterPro" id="IPR013078">
    <property type="entry name" value="His_Pase_superF_clade-1"/>
</dbReference>
<evidence type="ECO:0000256" key="2">
    <source>
        <dbReference type="PIRSR" id="PIRSR613078-2"/>
    </source>
</evidence>
<dbReference type="InterPro" id="IPR050275">
    <property type="entry name" value="PGM_Phosphatase"/>
</dbReference>
<feature type="active site" description="Proton donor/acceptor" evidence="1">
    <location>
        <position position="83"/>
    </location>
</feature>
<proteinExistence type="predicted"/>
<dbReference type="HOGENOM" id="CLU_033323_8_4_0"/>
<dbReference type="Proteomes" id="UP000005730">
    <property type="component" value="Chromosome"/>
</dbReference>
<dbReference type="PROSITE" id="PS00175">
    <property type="entry name" value="PG_MUTASE"/>
    <property type="match status" value="1"/>
</dbReference>
<feature type="active site" description="Tele-phosphohistidine intermediate" evidence="1">
    <location>
        <position position="8"/>
    </location>
</feature>
<dbReference type="OrthoDB" id="9781415at2"/>
<feature type="binding site" evidence="2">
    <location>
        <position position="57"/>
    </location>
    <ligand>
        <name>substrate</name>
    </ligand>
</feature>
<organism evidence="3 4">
    <name type="scientific">Thermanaerovibrio velox DSM 12556</name>
    <dbReference type="NCBI Taxonomy" id="926567"/>
    <lineage>
        <taxon>Bacteria</taxon>
        <taxon>Thermotogati</taxon>
        <taxon>Synergistota</taxon>
        <taxon>Synergistia</taxon>
        <taxon>Synergistales</taxon>
        <taxon>Synergistaceae</taxon>
        <taxon>Thermanaerovibrio</taxon>
    </lineage>
</organism>
<dbReference type="GO" id="GO:0016791">
    <property type="term" value="F:phosphatase activity"/>
    <property type="evidence" value="ECO:0007669"/>
    <property type="project" value="TreeGrafter"/>
</dbReference>
<dbReference type="PIRSF" id="PIRSF000709">
    <property type="entry name" value="6PFK_2-Ptase"/>
    <property type="match status" value="1"/>
</dbReference>
<gene>
    <name evidence="3" type="ORF">TheveDRAFT_0903</name>
</gene>
<accession>H0URV0</accession>
<dbReference type="AlphaFoldDB" id="H0URV0"/>
<name>H0URV0_9BACT</name>
<dbReference type="RefSeq" id="WP_006583533.1">
    <property type="nucleotide sequence ID" value="NZ_CM001377.1"/>
</dbReference>
<dbReference type="Gene3D" id="3.40.50.1240">
    <property type="entry name" value="Phosphoglycerate mutase-like"/>
    <property type="match status" value="1"/>
</dbReference>
<keyword evidence="4" id="KW-1185">Reference proteome</keyword>
<dbReference type="eggNOG" id="COG0406">
    <property type="taxonomic scope" value="Bacteria"/>
</dbReference>